<dbReference type="EMBL" id="JXJN01003851">
    <property type="status" value="NOT_ANNOTATED_CDS"/>
    <property type="molecule type" value="Genomic_DNA"/>
</dbReference>
<dbReference type="EnsemblMetazoa" id="GPPI009585-RA">
    <property type="protein sequence ID" value="GPPI009585-PA"/>
    <property type="gene ID" value="GPPI009585"/>
</dbReference>
<evidence type="ECO:0000313" key="2">
    <source>
        <dbReference type="Proteomes" id="UP000092460"/>
    </source>
</evidence>
<sequence length="93" mass="10568">MAGGYWDTNNIFGLHAFSPTWLIYVQVLEAKNINISELVDNVKCTYVRTYVAAVAFQCMKRKEEQNNNNNNNNIIKIKQMHSNTGQACDVLLA</sequence>
<name>A0A1B0AUZ7_9MUSC</name>
<dbReference type="Proteomes" id="UP000092460">
    <property type="component" value="Unassembled WGS sequence"/>
</dbReference>
<dbReference type="EMBL" id="JXJN01003850">
    <property type="status" value="NOT_ANNOTATED_CDS"/>
    <property type="molecule type" value="Genomic_DNA"/>
</dbReference>
<proteinExistence type="predicted"/>
<dbReference type="VEuPathDB" id="VectorBase:GPPI009585"/>
<dbReference type="AlphaFoldDB" id="A0A1B0AUZ7"/>
<accession>A0A1B0AUZ7</accession>
<keyword evidence="2" id="KW-1185">Reference proteome</keyword>
<reference evidence="1" key="2">
    <citation type="submission" date="2020-05" db="UniProtKB">
        <authorList>
            <consortium name="EnsemblMetazoa"/>
        </authorList>
    </citation>
    <scope>IDENTIFICATION</scope>
    <source>
        <strain evidence="1">IAEA</strain>
    </source>
</reference>
<reference evidence="2" key="1">
    <citation type="submission" date="2015-01" db="EMBL/GenBank/DDBJ databases">
        <authorList>
            <person name="Aksoy S."/>
            <person name="Warren W."/>
            <person name="Wilson R.K."/>
        </authorList>
    </citation>
    <scope>NUCLEOTIDE SEQUENCE [LARGE SCALE GENOMIC DNA]</scope>
    <source>
        <strain evidence="2">IAEA</strain>
    </source>
</reference>
<organism evidence="1 2">
    <name type="scientific">Glossina palpalis gambiensis</name>
    <dbReference type="NCBI Taxonomy" id="67801"/>
    <lineage>
        <taxon>Eukaryota</taxon>
        <taxon>Metazoa</taxon>
        <taxon>Ecdysozoa</taxon>
        <taxon>Arthropoda</taxon>
        <taxon>Hexapoda</taxon>
        <taxon>Insecta</taxon>
        <taxon>Pterygota</taxon>
        <taxon>Neoptera</taxon>
        <taxon>Endopterygota</taxon>
        <taxon>Diptera</taxon>
        <taxon>Brachycera</taxon>
        <taxon>Muscomorpha</taxon>
        <taxon>Hippoboscoidea</taxon>
        <taxon>Glossinidae</taxon>
        <taxon>Glossina</taxon>
    </lineage>
</organism>
<evidence type="ECO:0000313" key="1">
    <source>
        <dbReference type="EnsemblMetazoa" id="GPPI009585-PA"/>
    </source>
</evidence>
<protein>
    <submittedName>
        <fullName evidence="1">Uncharacterized protein</fullName>
    </submittedName>
</protein>